<dbReference type="GO" id="GO:0006826">
    <property type="term" value="P:iron ion transport"/>
    <property type="evidence" value="ECO:0007669"/>
    <property type="project" value="InterPro"/>
</dbReference>
<dbReference type="SUPFAM" id="SSF53474">
    <property type="entry name" value="alpha/beta-Hydrolases"/>
    <property type="match status" value="1"/>
</dbReference>
<evidence type="ECO:0000256" key="4">
    <source>
        <dbReference type="ARBA" id="ARBA00024201"/>
    </source>
</evidence>
<dbReference type="InterPro" id="IPR000801">
    <property type="entry name" value="Esterase-like"/>
</dbReference>
<comment type="caution">
    <text evidence="6">The sequence shown here is derived from an EMBL/GenBank/DDBJ whole genome shotgun (WGS) entry which is preliminary data.</text>
</comment>
<accession>A0A2S8G215</accession>
<dbReference type="Gene3D" id="2.60.40.10">
    <property type="entry name" value="Immunoglobulins"/>
    <property type="match status" value="1"/>
</dbReference>
<comment type="subcellular location">
    <subcellularLocation>
        <location evidence="1">Cytoplasm</location>
    </subcellularLocation>
</comment>
<dbReference type="EMBL" id="PUIB01000011">
    <property type="protein sequence ID" value="PQO38486.1"/>
    <property type="molecule type" value="Genomic_DNA"/>
</dbReference>
<evidence type="ECO:0000256" key="2">
    <source>
        <dbReference type="ARBA" id="ARBA00022490"/>
    </source>
</evidence>
<dbReference type="InterPro" id="IPR021764">
    <property type="entry name" value="Enterochelin_esterase_N"/>
</dbReference>
<keyword evidence="3" id="KW-0378">Hydrolase</keyword>
<evidence type="ECO:0000256" key="3">
    <source>
        <dbReference type="ARBA" id="ARBA00022801"/>
    </source>
</evidence>
<feature type="domain" description="Enterochelin esterase N-terminal" evidence="5">
    <location>
        <begin position="257"/>
        <end position="362"/>
    </location>
</feature>
<reference evidence="6 7" key="1">
    <citation type="submission" date="2018-02" db="EMBL/GenBank/DDBJ databases">
        <title>Comparative genomes isolates from brazilian mangrove.</title>
        <authorList>
            <person name="Araujo J.E."/>
            <person name="Taketani R.G."/>
            <person name="Silva M.C.P."/>
            <person name="Loureco M.V."/>
            <person name="Andreote F.D."/>
        </authorList>
    </citation>
    <scope>NUCLEOTIDE SEQUENCE [LARGE SCALE GENOMIC DNA]</scope>
    <source>
        <strain evidence="6 7">NAP PRIS-MGV</strain>
    </source>
</reference>
<dbReference type="GO" id="GO:0005737">
    <property type="term" value="C:cytoplasm"/>
    <property type="evidence" value="ECO:0007669"/>
    <property type="project" value="UniProtKB-SubCell"/>
</dbReference>
<dbReference type="NCBIfam" id="NF007758">
    <property type="entry name" value="PRK10439.1"/>
    <property type="match status" value="1"/>
</dbReference>
<proteinExistence type="inferred from homology"/>
<dbReference type="AlphaFoldDB" id="A0A2S8G215"/>
<dbReference type="Pfam" id="PF11806">
    <property type="entry name" value="Enterochelin_N"/>
    <property type="match status" value="1"/>
</dbReference>
<dbReference type="Pfam" id="PF00756">
    <property type="entry name" value="Esterase"/>
    <property type="match status" value="1"/>
</dbReference>
<protein>
    <submittedName>
        <fullName evidence="6">Enterochelin esterase</fullName>
    </submittedName>
</protein>
<dbReference type="Proteomes" id="UP000239388">
    <property type="component" value="Unassembled WGS sequence"/>
</dbReference>
<dbReference type="InterPro" id="IPR029058">
    <property type="entry name" value="AB_hydrolase_fold"/>
</dbReference>
<dbReference type="InterPro" id="IPR014756">
    <property type="entry name" value="Ig_E-set"/>
</dbReference>
<evidence type="ECO:0000259" key="5">
    <source>
        <dbReference type="Pfam" id="PF11806"/>
    </source>
</evidence>
<sequence>MGAFAFLPIPPMAQPTALCGREPAAKWSASRTNLATSVAYIGTRLNAVPLPVRRFSFVSSLPYRPAPSLLPSKVIVPRPFIILGILISLGFASFEPATAEEPFILDGDQHREAEFNKSGSHTLTLELDAGEYVQGEVSGKQVTLSLIDAKGGHVRRLASGSGQQAFMFVVGDQGPYRLQLATSESSAAIVKLTNVVPPENQFPPPIRIESPSLRELQHDLQRGEGTDAFWKKVASQGTPLIESQGVEPPLASGELLVTFLWRGARNNVRLFGAPSNDHDPMIRLEDTDVWYRSYRVADTARITYRIAPDVPELNASAWVRRRAILATAQRDPLNHKYLPETAVDMFAGESLVELPNAPKQPWLTPDPQAVSGQVEPHEFASSLLNNRRDIFLYRPSEYQPGTHQNGLIVLFDGDKYLEQANFATVMNNLIAAKKIPPTAAILITNPSSQSRSEELPCNPLFAKFLAEELMPWARDQGVYADASRTVVAGASYGGLAATYAGMKHPELFGNVYSQSGSFWWAPDSSPGEPEWLTKQFVNADRLPVKFYLEAGTMEVGRNGTPGILDTTRHLRDVLQAKGYDVRYREFASGHGYLYWRFTFPFGVIDLLSTPNP</sequence>
<evidence type="ECO:0000313" key="7">
    <source>
        <dbReference type="Proteomes" id="UP000239388"/>
    </source>
</evidence>
<dbReference type="GO" id="GO:0008849">
    <property type="term" value="F:enterochelin esterase activity"/>
    <property type="evidence" value="ECO:0007669"/>
    <property type="project" value="InterPro"/>
</dbReference>
<organism evidence="6 7">
    <name type="scientific">Blastopirellula marina</name>
    <dbReference type="NCBI Taxonomy" id="124"/>
    <lineage>
        <taxon>Bacteria</taxon>
        <taxon>Pseudomonadati</taxon>
        <taxon>Planctomycetota</taxon>
        <taxon>Planctomycetia</taxon>
        <taxon>Pirellulales</taxon>
        <taxon>Pirellulaceae</taxon>
        <taxon>Blastopirellula</taxon>
    </lineage>
</organism>
<dbReference type="SUPFAM" id="SSF81296">
    <property type="entry name" value="E set domains"/>
    <property type="match status" value="1"/>
</dbReference>
<dbReference type="PANTHER" id="PTHR48098">
    <property type="entry name" value="ENTEROCHELIN ESTERASE-RELATED"/>
    <property type="match status" value="1"/>
</dbReference>
<keyword evidence="2" id="KW-0963">Cytoplasm</keyword>
<dbReference type="InterPro" id="IPR013783">
    <property type="entry name" value="Ig-like_fold"/>
</dbReference>
<dbReference type="Gene3D" id="3.40.50.1820">
    <property type="entry name" value="alpha/beta hydrolase"/>
    <property type="match status" value="1"/>
</dbReference>
<name>A0A2S8G215_9BACT</name>
<comment type="similarity">
    <text evidence="4">Belongs to the Fes family.</text>
</comment>
<dbReference type="GO" id="GO:0005506">
    <property type="term" value="F:iron ion binding"/>
    <property type="evidence" value="ECO:0007669"/>
    <property type="project" value="InterPro"/>
</dbReference>
<dbReference type="PANTHER" id="PTHR48098:SF3">
    <property type="entry name" value="IRON(III) ENTEROBACTIN ESTERASE"/>
    <property type="match status" value="1"/>
</dbReference>
<evidence type="ECO:0000313" key="6">
    <source>
        <dbReference type="EMBL" id="PQO38486.1"/>
    </source>
</evidence>
<evidence type="ECO:0000256" key="1">
    <source>
        <dbReference type="ARBA" id="ARBA00004496"/>
    </source>
</evidence>
<dbReference type="InterPro" id="IPR050583">
    <property type="entry name" value="Mycobacterial_A85_antigen"/>
</dbReference>
<gene>
    <name evidence="6" type="ORF">C5Y98_10550</name>
</gene>